<dbReference type="Proteomes" id="UP000007635">
    <property type="component" value="Chromosome XIV"/>
</dbReference>
<dbReference type="Pfam" id="PF15386">
    <property type="entry name" value="Tantalus"/>
    <property type="match status" value="1"/>
</dbReference>
<dbReference type="GeneTree" id="ENSGT00520000055626"/>
<protein>
    <recommendedName>
        <fullName evidence="3">Tantalus-like domain-containing protein</fullName>
    </recommendedName>
</protein>
<dbReference type="InterPro" id="IPR028149">
    <property type="entry name" value="Tantalus-like"/>
</dbReference>
<reference evidence="4" key="3">
    <citation type="submission" date="2025-09" db="UniProtKB">
        <authorList>
            <consortium name="Ensembl"/>
        </authorList>
    </citation>
    <scope>IDENTIFICATION</scope>
</reference>
<dbReference type="PANTHER" id="PTHR14522">
    <property type="entry name" value="EMO2-RELATED"/>
    <property type="match status" value="1"/>
</dbReference>
<feature type="region of interest" description="Disordered" evidence="2">
    <location>
        <begin position="618"/>
        <end position="655"/>
    </location>
</feature>
<evidence type="ECO:0000259" key="3">
    <source>
        <dbReference type="Pfam" id="PF15386"/>
    </source>
</evidence>
<evidence type="ECO:0000313" key="5">
    <source>
        <dbReference type="Proteomes" id="UP000007635"/>
    </source>
</evidence>
<feature type="region of interest" description="Disordered" evidence="2">
    <location>
        <begin position="157"/>
        <end position="176"/>
    </location>
</feature>
<reference evidence="4" key="2">
    <citation type="submission" date="2025-08" db="UniProtKB">
        <authorList>
            <consortium name="Ensembl"/>
        </authorList>
    </citation>
    <scope>IDENTIFICATION</scope>
</reference>
<feature type="domain" description="Tantalus-like" evidence="3">
    <location>
        <begin position="707"/>
        <end position="764"/>
    </location>
</feature>
<dbReference type="PANTHER" id="PTHR14522:SF2">
    <property type="entry name" value="PROLINE-RICH PROTEIN 14"/>
    <property type="match status" value="1"/>
</dbReference>
<evidence type="ECO:0000313" key="4">
    <source>
        <dbReference type="Ensembl" id="ENSGACP00000050792.1"/>
    </source>
</evidence>
<feature type="region of interest" description="Disordered" evidence="2">
    <location>
        <begin position="1"/>
        <end position="68"/>
    </location>
</feature>
<dbReference type="AlphaFoldDB" id="A0AAQ4QIT4"/>
<name>A0AAQ4QIT4_GASAC</name>
<feature type="compositionally biased region" description="Low complexity" evidence="2">
    <location>
        <begin position="251"/>
        <end position="265"/>
    </location>
</feature>
<feature type="region of interest" description="Disordered" evidence="2">
    <location>
        <begin position="338"/>
        <end position="447"/>
    </location>
</feature>
<dbReference type="Ensembl" id="ENSGACT00000067233.1">
    <property type="protein sequence ID" value="ENSGACP00000050792.1"/>
    <property type="gene ID" value="ENSGACG00000015485.2"/>
</dbReference>
<sequence>MLTRPLTLNKSDDRGRGLVTLTPPPSLPLADDDEDTQRAPPWSSSSSPPLPLCVLPSSSDPSLAPPSFPFSPPPYTLPSFSSTNLYAPSPPASLLFPPSASVVPSLISSALSTGPPLSSPLVPPSLISLPPAAPSVSSSAFNSPSPCVVPSFLHPSGSGSSPSCKSPSSVAPAPCSLSSSLSSFLHPSPQSPLDICTPPGSVFSSPVLPPCSSVPSHVSPPPVLFTHRASAICSPPSSSPPAHVSPPPATPVSSLLPHSSPAVSFSPPPATQVSALSPPVASSPPSPVAQSLPPSIAGPLCCPCSSLLPRLLSAHRQEMRRLLRGALATIGRRLDSLERSSRMKRRKKSGRQEAEEGGASCSPGFKALSPAPLGSPAHHPTVTSSPSSFSSVSRDSPEPPLPASLSQSKERRRSRGEEEEEEEEEEEGRLRKRRKNHRGRDRCTLPENREDDEDARRFVGRMAFSFRGGAEEEEALLTLHRFNHRKYRRRQVEGAGQSEKSVSVVRQNGYTATIPSSSSHQALQLLQLAWSDGTCSQSEAPYISPGQWRFSDFAAPLSLFSNHGAFSICHLSPSSFNPAPMLRLSAVAVETMSSAVRGGAISLPRSLKDFTVPPSLSTDHCYGRTPSQSQTFSARRQQKQRANHSGSSLHLPQRRPLPLCSANGLSAAPLDVGQSETGSELLGTNRERCKRVSQIRIRRASPRETPLTPMGLPKVKRSKKKEFSLEEIYTNKNYKSPTTNRSLETIFEEPREKNGALLLIGQQRRRRLLLFPDFTLPRKRKRPQGAGLPVAMVPRKRVAARRLCHGNGPVDDDADLDVMLVERLSALEDFLTRQGLEV</sequence>
<organism evidence="4 5">
    <name type="scientific">Gasterosteus aculeatus aculeatus</name>
    <name type="common">three-spined stickleback</name>
    <dbReference type="NCBI Taxonomy" id="481459"/>
    <lineage>
        <taxon>Eukaryota</taxon>
        <taxon>Metazoa</taxon>
        <taxon>Chordata</taxon>
        <taxon>Craniata</taxon>
        <taxon>Vertebrata</taxon>
        <taxon>Euteleostomi</taxon>
        <taxon>Actinopterygii</taxon>
        <taxon>Neopterygii</taxon>
        <taxon>Teleostei</taxon>
        <taxon>Neoteleostei</taxon>
        <taxon>Acanthomorphata</taxon>
        <taxon>Eupercaria</taxon>
        <taxon>Perciformes</taxon>
        <taxon>Cottioidei</taxon>
        <taxon>Gasterosteales</taxon>
        <taxon>Gasterosteidae</taxon>
        <taxon>Gasterosteus</taxon>
    </lineage>
</organism>
<feature type="compositionally biased region" description="Basic residues" evidence="2">
    <location>
        <begin position="430"/>
        <end position="440"/>
    </location>
</feature>
<feature type="compositionally biased region" description="Pro residues" evidence="2">
    <location>
        <begin position="237"/>
        <end position="250"/>
    </location>
</feature>
<feature type="compositionally biased region" description="Low complexity" evidence="2">
    <location>
        <begin position="375"/>
        <end position="394"/>
    </location>
</feature>
<proteinExistence type="predicted"/>
<keyword evidence="1" id="KW-0597">Phosphoprotein</keyword>
<accession>A0AAQ4QIT4</accession>
<feature type="region of interest" description="Disordered" evidence="2">
    <location>
        <begin position="236"/>
        <end position="292"/>
    </location>
</feature>
<evidence type="ECO:0000256" key="1">
    <source>
        <dbReference type="ARBA" id="ARBA00022553"/>
    </source>
</evidence>
<feature type="compositionally biased region" description="Polar residues" evidence="2">
    <location>
        <begin position="625"/>
        <end position="635"/>
    </location>
</feature>
<dbReference type="InterPro" id="IPR026320">
    <property type="entry name" value="PRR14"/>
</dbReference>
<feature type="compositionally biased region" description="Low complexity" evidence="2">
    <location>
        <begin position="40"/>
        <end position="62"/>
    </location>
</feature>
<feature type="compositionally biased region" description="Acidic residues" evidence="2">
    <location>
        <begin position="417"/>
        <end position="427"/>
    </location>
</feature>
<reference evidence="4 5" key="1">
    <citation type="journal article" date="2021" name="G3 (Bethesda)">
        <title>Improved contiguity of the threespine stickleback genome using long-read sequencing.</title>
        <authorList>
            <person name="Nath S."/>
            <person name="Shaw D.E."/>
            <person name="White M.A."/>
        </authorList>
    </citation>
    <scope>NUCLEOTIDE SEQUENCE [LARGE SCALE GENOMIC DNA]</scope>
    <source>
        <strain evidence="4 5">Lake Benthic</strain>
    </source>
</reference>
<keyword evidence="5" id="KW-1185">Reference proteome</keyword>
<evidence type="ECO:0000256" key="2">
    <source>
        <dbReference type="SAM" id="MobiDB-lite"/>
    </source>
</evidence>